<sequence length="270" mass="29908">MTDLVEYQGNCHCGAFKFSFQSPKIKEAGPCDCSICARNDYLWTKPTEFKVTKGDENTTLTQYNFGSGNFTHKFCPTCGTSVMCRAGPAIGGGFVILNLRCVQGIDFASLKIKDHFKGSAHGKPYQAPEPVAVELAPEGATLYHGNCHCGAIAFTLVSNGKITETTLTECNCSICWRDGSLWTYPLTKEITFRGLESATEYTFALKVTYHGFCKICGVSMFERFTGQEDGKERSEWTALNVRTFNELNLKELKLEQSDGLSDLPLYQVPE</sequence>
<dbReference type="EMBL" id="DF842544">
    <property type="protein sequence ID" value="GAT46471.1"/>
    <property type="molecule type" value="Genomic_DNA"/>
</dbReference>
<proteinExistence type="inferred from homology"/>
<dbReference type="PROSITE" id="PS51891">
    <property type="entry name" value="CENP_V_GFA"/>
    <property type="match status" value="2"/>
</dbReference>
<protein>
    <submittedName>
        <fullName evidence="5">Glutathione-dependent formaldehyde-activating enzyme</fullName>
    </submittedName>
</protein>
<keyword evidence="6" id="KW-1185">Reference proteome</keyword>
<dbReference type="Proteomes" id="UP000815677">
    <property type="component" value="Unassembled WGS sequence"/>
</dbReference>
<feature type="domain" description="CENP-V/GFA" evidence="4">
    <location>
        <begin position="143"/>
        <end position="258"/>
    </location>
</feature>
<comment type="similarity">
    <text evidence="1">Belongs to the Gfa family.</text>
</comment>
<accession>A0ABQ0L5U5</accession>
<feature type="domain" description="CENP-V/GFA" evidence="4">
    <location>
        <begin position="7"/>
        <end position="126"/>
    </location>
</feature>
<dbReference type="InterPro" id="IPR006913">
    <property type="entry name" value="CENP-V/GFA"/>
</dbReference>
<dbReference type="InterPro" id="IPR052355">
    <property type="entry name" value="CENP-V-like"/>
</dbReference>
<keyword evidence="2" id="KW-0479">Metal-binding</keyword>
<reference evidence="5" key="1">
    <citation type="submission" date="2014-09" db="EMBL/GenBank/DDBJ databases">
        <title>Genome sequence of the luminous mushroom Mycena chlorophos for searching fungal bioluminescence genes.</title>
        <authorList>
            <person name="Tanaka Y."/>
            <person name="Kasuga D."/>
            <person name="Oba Y."/>
            <person name="Hase S."/>
            <person name="Sato K."/>
            <person name="Oba Y."/>
            <person name="Sakakibara Y."/>
        </authorList>
    </citation>
    <scope>NUCLEOTIDE SEQUENCE</scope>
</reference>
<evidence type="ECO:0000313" key="5">
    <source>
        <dbReference type="EMBL" id="GAT46471.1"/>
    </source>
</evidence>
<evidence type="ECO:0000256" key="1">
    <source>
        <dbReference type="ARBA" id="ARBA00005495"/>
    </source>
</evidence>
<evidence type="ECO:0000256" key="3">
    <source>
        <dbReference type="ARBA" id="ARBA00022833"/>
    </source>
</evidence>
<gene>
    <name evidence="5" type="ORF">MCHLO_04000</name>
</gene>
<dbReference type="PANTHER" id="PTHR28620">
    <property type="entry name" value="CENTROMERE PROTEIN V"/>
    <property type="match status" value="1"/>
</dbReference>
<evidence type="ECO:0000259" key="4">
    <source>
        <dbReference type="PROSITE" id="PS51891"/>
    </source>
</evidence>
<dbReference type="InterPro" id="IPR011057">
    <property type="entry name" value="Mss4-like_sf"/>
</dbReference>
<evidence type="ECO:0000256" key="2">
    <source>
        <dbReference type="ARBA" id="ARBA00022723"/>
    </source>
</evidence>
<name>A0ABQ0L5U5_MYCCL</name>
<dbReference type="Pfam" id="PF04828">
    <property type="entry name" value="GFA"/>
    <property type="match status" value="2"/>
</dbReference>
<dbReference type="Gene3D" id="2.170.150.70">
    <property type="match status" value="2"/>
</dbReference>
<dbReference type="PANTHER" id="PTHR28620:SF1">
    <property type="entry name" value="CENP-V_GFA DOMAIN-CONTAINING PROTEIN"/>
    <property type="match status" value="1"/>
</dbReference>
<evidence type="ECO:0000313" key="6">
    <source>
        <dbReference type="Proteomes" id="UP000815677"/>
    </source>
</evidence>
<keyword evidence="3" id="KW-0862">Zinc</keyword>
<dbReference type="SUPFAM" id="SSF51316">
    <property type="entry name" value="Mss4-like"/>
    <property type="match status" value="2"/>
</dbReference>
<organism evidence="5 6">
    <name type="scientific">Mycena chlorophos</name>
    <name type="common">Agaric fungus</name>
    <name type="synonym">Agaricus chlorophos</name>
    <dbReference type="NCBI Taxonomy" id="658473"/>
    <lineage>
        <taxon>Eukaryota</taxon>
        <taxon>Fungi</taxon>
        <taxon>Dikarya</taxon>
        <taxon>Basidiomycota</taxon>
        <taxon>Agaricomycotina</taxon>
        <taxon>Agaricomycetes</taxon>
        <taxon>Agaricomycetidae</taxon>
        <taxon>Agaricales</taxon>
        <taxon>Marasmiineae</taxon>
        <taxon>Mycenaceae</taxon>
        <taxon>Mycena</taxon>
    </lineage>
</organism>